<dbReference type="CDD" id="cd18140">
    <property type="entry name" value="HLD_clamp_RFC"/>
    <property type="match status" value="1"/>
</dbReference>
<evidence type="ECO:0000256" key="4">
    <source>
        <dbReference type="ARBA" id="ARBA00022741"/>
    </source>
</evidence>
<dbReference type="GO" id="GO:0006281">
    <property type="term" value="P:DNA repair"/>
    <property type="evidence" value="ECO:0007669"/>
    <property type="project" value="TreeGrafter"/>
</dbReference>
<dbReference type="FunCoup" id="A0A0D2VVH6">
    <property type="interactions" value="345"/>
</dbReference>
<accession>A0A0D2VVH6</accession>
<dbReference type="RefSeq" id="XP_004345526.1">
    <property type="nucleotide sequence ID" value="XM_004345476.2"/>
</dbReference>
<dbReference type="GO" id="GO:0003689">
    <property type="term" value="F:DNA clamp loader activity"/>
    <property type="evidence" value="ECO:0007669"/>
    <property type="project" value="TreeGrafter"/>
</dbReference>
<dbReference type="InterPro" id="IPR003593">
    <property type="entry name" value="AAA+_ATPase"/>
</dbReference>
<dbReference type="InParanoid" id="A0A0D2VVH6"/>
<dbReference type="FunFam" id="3.40.50.300:FF:000107">
    <property type="entry name" value="Replication factor C subunit 4"/>
    <property type="match status" value="1"/>
</dbReference>
<dbReference type="Pfam" id="PF08542">
    <property type="entry name" value="Rep_fac_C"/>
    <property type="match status" value="1"/>
</dbReference>
<evidence type="ECO:0000256" key="6">
    <source>
        <dbReference type="ARBA" id="ARBA00023242"/>
    </source>
</evidence>
<evidence type="ECO:0000256" key="5">
    <source>
        <dbReference type="ARBA" id="ARBA00022840"/>
    </source>
</evidence>
<dbReference type="InterPro" id="IPR003959">
    <property type="entry name" value="ATPase_AAA_core"/>
</dbReference>
<protein>
    <recommendedName>
        <fullName evidence="7">Replication factor C subunit 2</fullName>
    </recommendedName>
</protein>
<comment type="similarity">
    <text evidence="2">Belongs to the activator 1 small subunits family.</text>
</comment>
<evidence type="ECO:0000256" key="7">
    <source>
        <dbReference type="ARBA" id="ARBA00040745"/>
    </source>
</evidence>
<dbReference type="PANTHER" id="PTHR11669">
    <property type="entry name" value="REPLICATION FACTOR C / DNA POLYMERASE III GAMMA-TAU SUBUNIT"/>
    <property type="match status" value="1"/>
</dbReference>
<dbReference type="Gene3D" id="1.20.272.10">
    <property type="match status" value="1"/>
</dbReference>
<dbReference type="SUPFAM" id="SSF48019">
    <property type="entry name" value="post-AAA+ oligomerization domain-like"/>
    <property type="match status" value="1"/>
</dbReference>
<evidence type="ECO:0000256" key="2">
    <source>
        <dbReference type="ARBA" id="ARBA00005378"/>
    </source>
</evidence>
<dbReference type="FunFam" id="1.20.272.10:FF:000006">
    <property type="entry name" value="Replication factor C subunit 2"/>
    <property type="match status" value="1"/>
</dbReference>
<evidence type="ECO:0000313" key="9">
    <source>
        <dbReference type="EMBL" id="KJE95487.1"/>
    </source>
</evidence>
<evidence type="ECO:0000259" key="8">
    <source>
        <dbReference type="SMART" id="SM00382"/>
    </source>
</evidence>
<dbReference type="GO" id="GO:0006261">
    <property type="term" value="P:DNA-templated DNA replication"/>
    <property type="evidence" value="ECO:0007669"/>
    <property type="project" value="TreeGrafter"/>
</dbReference>
<keyword evidence="6" id="KW-0539">Nucleus</keyword>
<dbReference type="InterPro" id="IPR013748">
    <property type="entry name" value="Rep_factorC_C"/>
</dbReference>
<dbReference type="GO" id="GO:0003677">
    <property type="term" value="F:DNA binding"/>
    <property type="evidence" value="ECO:0007669"/>
    <property type="project" value="InterPro"/>
</dbReference>
<gene>
    <name evidence="9" type="ORF">CAOG_005936</name>
</gene>
<evidence type="ECO:0000256" key="1">
    <source>
        <dbReference type="ARBA" id="ARBA00004123"/>
    </source>
</evidence>
<keyword evidence="3" id="KW-0235">DNA replication</keyword>
<dbReference type="AlphaFoldDB" id="A0A0D2VVH6"/>
<dbReference type="SUPFAM" id="SSF52540">
    <property type="entry name" value="P-loop containing nucleoside triphosphate hydrolases"/>
    <property type="match status" value="1"/>
</dbReference>
<reference evidence="10" key="1">
    <citation type="submission" date="2011-02" db="EMBL/GenBank/DDBJ databases">
        <title>The Genome Sequence of Capsaspora owczarzaki ATCC 30864.</title>
        <authorList>
            <person name="Russ C."/>
            <person name="Cuomo C."/>
            <person name="Burger G."/>
            <person name="Gray M.W."/>
            <person name="Holland P.W.H."/>
            <person name="King N."/>
            <person name="Lang F.B.F."/>
            <person name="Roger A.J."/>
            <person name="Ruiz-Trillo I."/>
            <person name="Young S.K."/>
            <person name="Zeng Q."/>
            <person name="Gargeya S."/>
            <person name="Alvarado L."/>
            <person name="Berlin A."/>
            <person name="Chapman S.B."/>
            <person name="Chen Z."/>
            <person name="Freedman E."/>
            <person name="Gellesch M."/>
            <person name="Goldberg J."/>
            <person name="Griggs A."/>
            <person name="Gujja S."/>
            <person name="Heilman E."/>
            <person name="Heiman D."/>
            <person name="Howarth C."/>
            <person name="Mehta T."/>
            <person name="Neiman D."/>
            <person name="Pearson M."/>
            <person name="Roberts A."/>
            <person name="Saif S."/>
            <person name="Shea T."/>
            <person name="Shenoy N."/>
            <person name="Sisk P."/>
            <person name="Stolte C."/>
            <person name="Sykes S."/>
            <person name="White J."/>
            <person name="Yandava C."/>
            <person name="Haas B."/>
            <person name="Nusbaum C."/>
            <person name="Birren B."/>
        </authorList>
    </citation>
    <scope>NUCLEOTIDE SEQUENCE</scope>
    <source>
        <strain evidence="10">ATCC 30864</strain>
    </source>
</reference>
<dbReference type="GO" id="GO:0005634">
    <property type="term" value="C:nucleus"/>
    <property type="evidence" value="ECO:0007669"/>
    <property type="project" value="UniProtKB-SubCell"/>
</dbReference>
<dbReference type="eggNOG" id="KOG0991">
    <property type="taxonomic scope" value="Eukaryota"/>
</dbReference>
<dbReference type="InterPro" id="IPR050238">
    <property type="entry name" value="DNA_Rep/Repair_Clamp_Loader"/>
</dbReference>
<dbReference type="OrthoDB" id="4199794at2759"/>
<keyword evidence="4" id="KW-0547">Nucleotide-binding</keyword>
<dbReference type="Gene3D" id="1.10.8.60">
    <property type="match status" value="1"/>
</dbReference>
<evidence type="ECO:0000313" key="10">
    <source>
        <dbReference type="Proteomes" id="UP000008743"/>
    </source>
</evidence>
<dbReference type="InterPro" id="IPR047854">
    <property type="entry name" value="RFC_lid"/>
</dbReference>
<dbReference type="GO" id="GO:0016887">
    <property type="term" value="F:ATP hydrolysis activity"/>
    <property type="evidence" value="ECO:0007669"/>
    <property type="project" value="InterPro"/>
</dbReference>
<dbReference type="EMBL" id="KE346369">
    <property type="protein sequence ID" value="KJE95487.1"/>
    <property type="molecule type" value="Genomic_DNA"/>
</dbReference>
<dbReference type="GO" id="GO:0005524">
    <property type="term" value="F:ATP binding"/>
    <property type="evidence" value="ECO:0007669"/>
    <property type="project" value="UniProtKB-KW"/>
</dbReference>
<feature type="domain" description="AAA+ ATPase" evidence="8">
    <location>
        <begin position="83"/>
        <end position="218"/>
    </location>
</feature>
<proteinExistence type="inferred from homology"/>
<dbReference type="OMA" id="SCNYSSQ"/>
<dbReference type="CDD" id="cd00009">
    <property type="entry name" value="AAA"/>
    <property type="match status" value="1"/>
</dbReference>
<comment type="subcellular location">
    <subcellularLocation>
        <location evidence="1">Nucleus</location>
    </subcellularLocation>
</comment>
<dbReference type="NCBIfam" id="NF001679">
    <property type="entry name" value="PRK00440.1"/>
    <property type="match status" value="1"/>
</dbReference>
<keyword evidence="5" id="KW-0067">ATP-binding</keyword>
<evidence type="ECO:0000256" key="3">
    <source>
        <dbReference type="ARBA" id="ARBA00022705"/>
    </source>
</evidence>
<dbReference type="Gene3D" id="3.40.50.300">
    <property type="entry name" value="P-loop containing nucleotide triphosphate hydrolases"/>
    <property type="match status" value="1"/>
</dbReference>
<dbReference type="FunFam" id="1.10.8.60:FF:000012">
    <property type="entry name" value="Replication factor C subunit 4"/>
    <property type="match status" value="1"/>
</dbReference>
<keyword evidence="10" id="KW-1185">Reference proteome</keyword>
<sequence length="366" mass="39839">MMQVDERATASDLAAMDTTAAGPTSGAAAAAASTTAAAGAARKTTTGQSEMPWVEKYRPILLKDVVGNEDTVARLQIIAEEGNMPNIIIAGQPGTGKTTSILCLAHQLLGPAYKNAVLELNASDDRGIDVVRNDIKMFAQKKVTLPPGRQKVIILDEADSMTEAAQQALRRTMEIYSATTRFALACNMSDKIIEPIQSRCAILRYTRLTDEQILKRLLEICDAEKVPRTEEGLTALIFTAQGDMRQAVNNLQSTFSGFGFVNLDNVFKICDQPHPLIVQKILEACKVGNIDEAYAQLESLWALGYSPLDIISTIFRVTKNFPLPEALQLGFIKEIGYTHMRIADGLGTLMQLTGLIARMCELATSK</sequence>
<name>A0A0D2VVH6_CAPO3</name>
<dbReference type="Proteomes" id="UP000008743">
    <property type="component" value="Unassembled WGS sequence"/>
</dbReference>
<dbReference type="InterPro" id="IPR027417">
    <property type="entry name" value="P-loop_NTPase"/>
</dbReference>
<dbReference type="InterPro" id="IPR008921">
    <property type="entry name" value="DNA_pol3_clamp-load_cplx_C"/>
</dbReference>
<dbReference type="Pfam" id="PF00004">
    <property type="entry name" value="AAA"/>
    <property type="match status" value="1"/>
</dbReference>
<dbReference type="STRING" id="595528.A0A0D2VVH6"/>
<organism evidence="9 10">
    <name type="scientific">Capsaspora owczarzaki (strain ATCC 30864)</name>
    <dbReference type="NCBI Taxonomy" id="595528"/>
    <lineage>
        <taxon>Eukaryota</taxon>
        <taxon>Filasterea</taxon>
        <taxon>Capsaspora</taxon>
    </lineage>
</organism>
<dbReference type="PANTHER" id="PTHR11669:SF5">
    <property type="entry name" value="REPLICATION FACTOR C SUBUNIT 2"/>
    <property type="match status" value="1"/>
</dbReference>
<dbReference type="PhylomeDB" id="A0A0D2VVH6"/>
<dbReference type="GO" id="GO:0005663">
    <property type="term" value="C:DNA replication factor C complex"/>
    <property type="evidence" value="ECO:0007669"/>
    <property type="project" value="TreeGrafter"/>
</dbReference>
<dbReference type="SMART" id="SM00382">
    <property type="entry name" value="AAA"/>
    <property type="match status" value="1"/>
</dbReference>